<accession>A0A1D2A751</accession>
<dbReference type="PANTHER" id="PTHR13831">
    <property type="entry name" value="MEMBER OF THE HIR1 FAMILY OF WD-REPEAT PROTEINS"/>
    <property type="match status" value="1"/>
</dbReference>
<evidence type="ECO:0000259" key="13">
    <source>
        <dbReference type="Pfam" id="PF24105"/>
    </source>
</evidence>
<dbReference type="Gene3D" id="2.130.10.10">
    <property type="entry name" value="YVTN repeat-like/Quinoprotein amine dehydrogenase"/>
    <property type="match status" value="3"/>
</dbReference>
<evidence type="ECO:0000256" key="6">
    <source>
        <dbReference type="ARBA" id="ARBA00023015"/>
    </source>
</evidence>
<keyword evidence="7 10" id="KW-0804">Transcription</keyword>
<dbReference type="CDD" id="cd00200">
    <property type="entry name" value="WD40"/>
    <property type="match status" value="1"/>
</dbReference>
<evidence type="ECO:0000256" key="1">
    <source>
        <dbReference type="ARBA" id="ARBA00004123"/>
    </source>
</evidence>
<keyword evidence="4 10" id="KW-0677">Repeat</keyword>
<dbReference type="SUPFAM" id="SSF50978">
    <property type="entry name" value="WD40 repeat-like"/>
    <property type="match status" value="1"/>
</dbReference>
<feature type="compositionally biased region" description="Low complexity" evidence="11">
    <location>
        <begin position="846"/>
        <end position="855"/>
    </location>
</feature>
<dbReference type="GO" id="GO:0006351">
    <property type="term" value="P:DNA-templated transcription"/>
    <property type="evidence" value="ECO:0007669"/>
    <property type="project" value="InterPro"/>
</dbReference>
<dbReference type="PROSITE" id="PS50294">
    <property type="entry name" value="WD_REPEATS_REGION"/>
    <property type="match status" value="2"/>
</dbReference>
<keyword evidence="10" id="KW-0678">Repressor</keyword>
<dbReference type="PROSITE" id="PS50082">
    <property type="entry name" value="WD_REPEATS_2"/>
    <property type="match status" value="3"/>
</dbReference>
<comment type="subcellular location">
    <subcellularLocation>
        <location evidence="1 10">Nucleus</location>
    </subcellularLocation>
</comment>
<keyword evidence="8 10" id="KW-0539">Nucleus</keyword>
<evidence type="ECO:0000256" key="9">
    <source>
        <dbReference type="PROSITE-ProRule" id="PRU00221"/>
    </source>
</evidence>
<feature type="region of interest" description="Disordered" evidence="11">
    <location>
        <begin position="281"/>
        <end position="323"/>
    </location>
</feature>
<feature type="compositionally biased region" description="Low complexity" evidence="11">
    <location>
        <begin position="500"/>
        <end position="513"/>
    </location>
</feature>
<feature type="region of interest" description="Disordered" evidence="11">
    <location>
        <begin position="492"/>
        <end position="513"/>
    </location>
</feature>
<reference evidence="14" key="1">
    <citation type="submission" date="2015-08" db="EMBL/GenBank/DDBJ databases">
        <authorList>
            <person name="Babu N.S."/>
            <person name="Beckwith C.J."/>
            <person name="Beseler K.G."/>
            <person name="Brison A."/>
            <person name="Carone J.V."/>
            <person name="Caskin T.P."/>
            <person name="Diamond M."/>
            <person name="Durham M.E."/>
            <person name="Foxe J.M."/>
            <person name="Go M."/>
            <person name="Henderson B.A."/>
            <person name="Jones I.B."/>
            <person name="McGettigan J.A."/>
            <person name="Micheletti S.J."/>
            <person name="Nasrallah M.E."/>
            <person name="Ortiz D."/>
            <person name="Piller C.R."/>
            <person name="Privatt S.R."/>
            <person name="Schneider S.L."/>
            <person name="Sharp S."/>
            <person name="Smith T.C."/>
            <person name="Stanton J.D."/>
            <person name="Ullery H.E."/>
            <person name="Wilson R.J."/>
            <person name="Serrano M.G."/>
            <person name="Buck G."/>
            <person name="Lee V."/>
            <person name="Wang Y."/>
            <person name="Carvalho R."/>
            <person name="Voegtly L."/>
            <person name="Shi R."/>
            <person name="Duckworth R."/>
            <person name="Johnson A."/>
            <person name="Loviza R."/>
            <person name="Walstead R."/>
            <person name="Shah Z."/>
            <person name="Kiflezghi M."/>
            <person name="Wade K."/>
            <person name="Ball S.L."/>
            <person name="Bradley K.W."/>
            <person name="Asai D.J."/>
            <person name="Bowman C.A."/>
            <person name="Russell D.A."/>
            <person name="Pope W.H."/>
            <person name="Jacobs-Sera D."/>
            <person name="Hendrix R.W."/>
            <person name="Hatfull G.F."/>
        </authorList>
    </citation>
    <scope>NUCLEOTIDE SEQUENCE</scope>
</reference>
<dbReference type="Pfam" id="PF07569">
    <property type="entry name" value="Hira"/>
    <property type="match status" value="1"/>
</dbReference>
<dbReference type="Pfam" id="PF24105">
    <property type="entry name" value="Beta-prop_CAF1B_HIR1"/>
    <property type="match status" value="1"/>
</dbReference>
<dbReference type="GO" id="GO:0000417">
    <property type="term" value="C:HIR complex"/>
    <property type="evidence" value="ECO:0007669"/>
    <property type="project" value="TreeGrafter"/>
</dbReference>
<name>A0A1D2A751_AUXPR</name>
<dbReference type="InterPro" id="IPR031120">
    <property type="entry name" value="HIR1-like"/>
</dbReference>
<dbReference type="SMART" id="SM00320">
    <property type="entry name" value="WD40"/>
    <property type="match status" value="6"/>
</dbReference>
<evidence type="ECO:0000256" key="3">
    <source>
        <dbReference type="ARBA" id="ARBA00022574"/>
    </source>
</evidence>
<dbReference type="PANTHER" id="PTHR13831:SF0">
    <property type="entry name" value="PROTEIN HIRA"/>
    <property type="match status" value="1"/>
</dbReference>
<dbReference type="InterPro" id="IPR015943">
    <property type="entry name" value="WD40/YVTN_repeat-like_dom_sf"/>
</dbReference>
<dbReference type="GO" id="GO:0006338">
    <property type="term" value="P:chromatin remodeling"/>
    <property type="evidence" value="ECO:0007669"/>
    <property type="project" value="InterPro"/>
</dbReference>
<comment type="similarity">
    <text evidence="2 10">Belongs to the WD repeat HIR1 family.</text>
</comment>
<evidence type="ECO:0000256" key="11">
    <source>
        <dbReference type="SAM" id="MobiDB-lite"/>
    </source>
</evidence>
<evidence type="ECO:0000256" key="4">
    <source>
        <dbReference type="ARBA" id="ARBA00022737"/>
    </source>
</evidence>
<gene>
    <name evidence="14" type="ORF">g.60524</name>
</gene>
<evidence type="ECO:0000256" key="8">
    <source>
        <dbReference type="ARBA" id="ARBA00023242"/>
    </source>
</evidence>
<evidence type="ECO:0000259" key="12">
    <source>
        <dbReference type="Pfam" id="PF07569"/>
    </source>
</evidence>
<protein>
    <recommendedName>
        <fullName evidence="10">Protein HIRA</fullName>
    </recommendedName>
</protein>
<dbReference type="GO" id="GO:0031491">
    <property type="term" value="F:nucleosome binding"/>
    <property type="evidence" value="ECO:0007669"/>
    <property type="project" value="TreeGrafter"/>
</dbReference>
<evidence type="ECO:0000256" key="10">
    <source>
        <dbReference type="RuleBase" id="RU364014"/>
    </source>
</evidence>
<feature type="region of interest" description="Disordered" evidence="11">
    <location>
        <begin position="435"/>
        <end position="476"/>
    </location>
</feature>
<sequence>MLVDKLPWCSHDGHPIFSVHPQPGSTRFATAGSDGKAKIWSLGCALDAKQEAQPGVHKLLATLTEHNGPVNVVRFSHNGRQLATGSDDHLACVFELRPGPGVGSLGSSTPNIENWRLKAALRGHGNNVVDVAWSPDDALLATASLDGTAAVWAIASGQRVARLDAHTNFVKGIAWDPVGSYLATQSDDKSVIVWRVEDWSQVARIVSPFSMMISSTFALRCSWSPDGQWLLAGNSFQGATHAAVLVPRERWTRPKDYLLISGHSGAVVCGAFNPRLFSTPSRASRASGKENGDANGEAADGSGEAAAGDGAAHGTKAGRGDDDPDADALAPVFAIGSQDRRATVWTAGADRPIFCASRFFDAQVLDLAWTSSGYGLLASSTDGTVAIFQFDCGELGAAAPPLAVDGALQTLYGRSGAGLGQRRRLVESVEQLELEEAAGKGPEGATVSQAPEPSTTAAPVPAPPVSTTTPAQPPAPADLAALDARLGGAAASFGFSPSRAPQAGTAPGEPPAATRIDVVPQRRPAAARERGAESGAVLAGAPRPAPLAAPALQRELLLRVDVPPGVFAGKAGDAATALELRIVNRPGSASVQLQRCAAPGAANATTQPRCVLWTDTLPCGVTCAAATPALSALGLQDGSLLVYSPAGRRLAGPLQLGAGVTRLAARGARLLSLTTSGVAQLWVLGPEGPRSLLRAGLACLLEGGARLAGLTLSAAGAPVATLSDGAAYVYAPGLDAWTRAAEAGVGASAHRPGPLLAGAGELERMQAEALAAGAGAAPARALAAHRGDAAATRAHLEASLAAALALRSAEEYRSWLLKYAGFLAEARDETRLHELCSDLLGPPGPASRGAPPTGAMDGVADPASSQGWEPRVLGLDKRDLLRSALLPAIARNRELQSLAARFRDALDDLQQLS</sequence>
<evidence type="ECO:0000313" key="14">
    <source>
        <dbReference type="EMBL" id="JAT75030.1"/>
    </source>
</evidence>
<feature type="repeat" description="WD" evidence="9">
    <location>
        <begin position="63"/>
        <end position="104"/>
    </location>
</feature>
<dbReference type="EMBL" id="GDKF01003592">
    <property type="protein sequence ID" value="JAT75030.1"/>
    <property type="molecule type" value="Transcribed_RNA"/>
</dbReference>
<feature type="compositionally biased region" description="Low complexity" evidence="11">
    <location>
        <begin position="450"/>
        <end position="470"/>
    </location>
</feature>
<feature type="region of interest" description="Disordered" evidence="11">
    <location>
        <begin position="842"/>
        <end position="868"/>
    </location>
</feature>
<feature type="domain" description="Protein HIRA-like C-terminal" evidence="12">
    <location>
        <begin position="647"/>
        <end position="839"/>
    </location>
</feature>
<dbReference type="AlphaFoldDB" id="A0A1D2A751"/>
<keyword evidence="6 10" id="KW-0805">Transcription regulation</keyword>
<evidence type="ECO:0000256" key="5">
    <source>
        <dbReference type="ARBA" id="ARBA00022853"/>
    </source>
</evidence>
<keyword evidence="5 10" id="KW-0156">Chromatin regulator</keyword>
<dbReference type="GO" id="GO:0000785">
    <property type="term" value="C:chromatin"/>
    <property type="evidence" value="ECO:0007669"/>
    <property type="project" value="TreeGrafter"/>
</dbReference>
<dbReference type="GO" id="GO:0006355">
    <property type="term" value="P:regulation of DNA-templated transcription"/>
    <property type="evidence" value="ECO:0007669"/>
    <property type="project" value="InterPro"/>
</dbReference>
<proteinExistence type="inferred from homology"/>
<evidence type="ECO:0000256" key="7">
    <source>
        <dbReference type="ARBA" id="ARBA00023163"/>
    </source>
</evidence>
<organism evidence="14">
    <name type="scientific">Auxenochlorella protothecoides</name>
    <name type="common">Green microalga</name>
    <name type="synonym">Chlorella protothecoides</name>
    <dbReference type="NCBI Taxonomy" id="3075"/>
    <lineage>
        <taxon>Eukaryota</taxon>
        <taxon>Viridiplantae</taxon>
        <taxon>Chlorophyta</taxon>
        <taxon>core chlorophytes</taxon>
        <taxon>Trebouxiophyceae</taxon>
        <taxon>Chlorellales</taxon>
        <taxon>Chlorellaceae</taxon>
        <taxon>Auxenochlorella</taxon>
    </lineage>
</organism>
<dbReference type="GO" id="GO:0005634">
    <property type="term" value="C:nucleus"/>
    <property type="evidence" value="ECO:0007669"/>
    <property type="project" value="UniProtKB-SubCell"/>
</dbReference>
<evidence type="ECO:0000256" key="2">
    <source>
        <dbReference type="ARBA" id="ARBA00007306"/>
    </source>
</evidence>
<feature type="repeat" description="WD" evidence="9">
    <location>
        <begin position="121"/>
        <end position="162"/>
    </location>
</feature>
<dbReference type="InterPro" id="IPR036322">
    <property type="entry name" value="WD40_repeat_dom_sf"/>
</dbReference>
<feature type="domain" description="CAF1B/HIR1 beta-propeller" evidence="13">
    <location>
        <begin position="11"/>
        <end position="395"/>
    </location>
</feature>
<dbReference type="InterPro" id="IPR011494">
    <property type="entry name" value="HIRA-like_C"/>
</dbReference>
<dbReference type="InterPro" id="IPR055410">
    <property type="entry name" value="Beta-prop_CAF1B_HIR1"/>
</dbReference>
<feature type="repeat" description="WD" evidence="9">
    <location>
        <begin position="163"/>
        <end position="204"/>
    </location>
</feature>
<dbReference type="InterPro" id="IPR001680">
    <property type="entry name" value="WD40_rpt"/>
</dbReference>
<comment type="function">
    <text evidence="10">Required for replication-independent chromatin assembly and for the periodic repression of histone gene transcription during the cell cycle.</text>
</comment>
<feature type="compositionally biased region" description="Low complexity" evidence="11">
    <location>
        <begin position="293"/>
        <end position="315"/>
    </location>
</feature>
<keyword evidence="3 9" id="KW-0853">WD repeat</keyword>